<feature type="transmembrane region" description="Helical" evidence="1">
    <location>
        <begin position="7"/>
        <end position="25"/>
    </location>
</feature>
<feature type="transmembrane region" description="Helical" evidence="1">
    <location>
        <begin position="119"/>
        <end position="138"/>
    </location>
</feature>
<dbReference type="Proteomes" id="UP001301958">
    <property type="component" value="Unassembled WGS sequence"/>
</dbReference>
<reference evidence="2" key="1">
    <citation type="journal article" date="2023" name="Mol. Phylogenet. Evol.">
        <title>Genome-scale phylogeny and comparative genomics of the fungal order Sordariales.</title>
        <authorList>
            <person name="Hensen N."/>
            <person name="Bonometti L."/>
            <person name="Westerberg I."/>
            <person name="Brannstrom I.O."/>
            <person name="Guillou S."/>
            <person name="Cros-Aarteil S."/>
            <person name="Calhoun S."/>
            <person name="Haridas S."/>
            <person name="Kuo A."/>
            <person name="Mondo S."/>
            <person name="Pangilinan J."/>
            <person name="Riley R."/>
            <person name="LaButti K."/>
            <person name="Andreopoulos B."/>
            <person name="Lipzen A."/>
            <person name="Chen C."/>
            <person name="Yan M."/>
            <person name="Daum C."/>
            <person name="Ng V."/>
            <person name="Clum A."/>
            <person name="Steindorff A."/>
            <person name="Ohm R.A."/>
            <person name="Martin F."/>
            <person name="Silar P."/>
            <person name="Natvig D.O."/>
            <person name="Lalanne C."/>
            <person name="Gautier V."/>
            <person name="Ament-Velasquez S.L."/>
            <person name="Kruys A."/>
            <person name="Hutchinson M.I."/>
            <person name="Powell A.J."/>
            <person name="Barry K."/>
            <person name="Miller A.N."/>
            <person name="Grigoriev I.V."/>
            <person name="Debuchy R."/>
            <person name="Gladieux P."/>
            <person name="Hiltunen Thoren M."/>
            <person name="Johannesson H."/>
        </authorList>
    </citation>
    <scope>NUCLEOTIDE SEQUENCE</scope>
    <source>
        <strain evidence="2">CBS 990.96</strain>
    </source>
</reference>
<comment type="caution">
    <text evidence="2">The sequence shown here is derived from an EMBL/GenBank/DDBJ whole genome shotgun (WGS) entry which is preliminary data.</text>
</comment>
<keyword evidence="1" id="KW-0812">Transmembrane</keyword>
<evidence type="ECO:0000313" key="2">
    <source>
        <dbReference type="EMBL" id="KAK4221731.1"/>
    </source>
</evidence>
<dbReference type="EMBL" id="MU865520">
    <property type="protein sequence ID" value="KAK4221731.1"/>
    <property type="molecule type" value="Genomic_DNA"/>
</dbReference>
<proteinExistence type="predicted"/>
<sequence length="140" mass="15917">MRYLTDLTVYVSTVTILIFHPFPYITSTTNPHPPFPHFLHPKQTLTNNFFVNKIDYVAWLPIPTQVVHLVDSLVGHDDVPHGVIWAEARAKRNAALDGSLERAFYDEIKKNVEGRISEALFVGVILAVMAHFEVLYFVKG</sequence>
<evidence type="ECO:0000313" key="3">
    <source>
        <dbReference type="Proteomes" id="UP001301958"/>
    </source>
</evidence>
<name>A0AAN6YPF3_9PEZI</name>
<reference evidence="2" key="2">
    <citation type="submission" date="2023-05" db="EMBL/GenBank/DDBJ databases">
        <authorList>
            <consortium name="Lawrence Berkeley National Laboratory"/>
            <person name="Steindorff A."/>
            <person name="Hensen N."/>
            <person name="Bonometti L."/>
            <person name="Westerberg I."/>
            <person name="Brannstrom I.O."/>
            <person name="Guillou S."/>
            <person name="Cros-Aarteil S."/>
            <person name="Calhoun S."/>
            <person name="Haridas S."/>
            <person name="Kuo A."/>
            <person name="Mondo S."/>
            <person name="Pangilinan J."/>
            <person name="Riley R."/>
            <person name="Labutti K."/>
            <person name="Andreopoulos B."/>
            <person name="Lipzen A."/>
            <person name="Chen C."/>
            <person name="Yanf M."/>
            <person name="Daum C."/>
            <person name="Ng V."/>
            <person name="Clum A."/>
            <person name="Ohm R."/>
            <person name="Martin F."/>
            <person name="Silar P."/>
            <person name="Natvig D."/>
            <person name="Lalanne C."/>
            <person name="Gautier V."/>
            <person name="Ament-Velasquez S.L."/>
            <person name="Kruys A."/>
            <person name="Hutchinson M.I."/>
            <person name="Powell A.J."/>
            <person name="Barry K."/>
            <person name="Miller A.N."/>
            <person name="Grigoriev I.V."/>
            <person name="Debuchy R."/>
            <person name="Gladieux P."/>
            <person name="Thoren M.H."/>
            <person name="Johannesson H."/>
        </authorList>
    </citation>
    <scope>NUCLEOTIDE SEQUENCE</scope>
    <source>
        <strain evidence="2">CBS 990.96</strain>
    </source>
</reference>
<keyword evidence="1" id="KW-1133">Transmembrane helix</keyword>
<accession>A0AAN6YPF3</accession>
<keyword evidence="1" id="KW-0472">Membrane</keyword>
<keyword evidence="3" id="KW-1185">Reference proteome</keyword>
<protein>
    <submittedName>
        <fullName evidence="2">Uncharacterized protein</fullName>
    </submittedName>
</protein>
<organism evidence="2 3">
    <name type="scientific">Podospora fimiseda</name>
    <dbReference type="NCBI Taxonomy" id="252190"/>
    <lineage>
        <taxon>Eukaryota</taxon>
        <taxon>Fungi</taxon>
        <taxon>Dikarya</taxon>
        <taxon>Ascomycota</taxon>
        <taxon>Pezizomycotina</taxon>
        <taxon>Sordariomycetes</taxon>
        <taxon>Sordariomycetidae</taxon>
        <taxon>Sordariales</taxon>
        <taxon>Podosporaceae</taxon>
        <taxon>Podospora</taxon>
    </lineage>
</organism>
<dbReference type="AlphaFoldDB" id="A0AAN6YPF3"/>
<evidence type="ECO:0000256" key="1">
    <source>
        <dbReference type="SAM" id="Phobius"/>
    </source>
</evidence>
<gene>
    <name evidence="2" type="ORF">QBC38DRAFT_448900</name>
</gene>